<evidence type="ECO:0000313" key="2">
    <source>
        <dbReference type="Proteomes" id="UP000078046"/>
    </source>
</evidence>
<protein>
    <submittedName>
        <fullName evidence="1">Uncharacterized protein</fullName>
    </submittedName>
</protein>
<dbReference type="Proteomes" id="UP000078046">
    <property type="component" value="Unassembled WGS sequence"/>
</dbReference>
<proteinExistence type="predicted"/>
<evidence type="ECO:0000313" key="1">
    <source>
        <dbReference type="EMBL" id="OAF66756.1"/>
    </source>
</evidence>
<reference evidence="1 2" key="1">
    <citation type="submission" date="2016-04" db="EMBL/GenBank/DDBJ databases">
        <title>The genome of Intoshia linei affirms orthonectids as highly simplified spiralians.</title>
        <authorList>
            <person name="Mikhailov K.V."/>
            <person name="Slusarev G.S."/>
            <person name="Nikitin M.A."/>
            <person name="Logacheva M.D."/>
            <person name="Penin A."/>
            <person name="Aleoshin V."/>
            <person name="Panchin Y.V."/>
        </authorList>
    </citation>
    <scope>NUCLEOTIDE SEQUENCE [LARGE SCALE GENOMIC DNA]</scope>
    <source>
        <strain evidence="1">Intl2013</strain>
        <tissue evidence="1">Whole animal</tissue>
    </source>
</reference>
<dbReference type="EMBL" id="LWCA01000837">
    <property type="protein sequence ID" value="OAF66756.1"/>
    <property type="molecule type" value="Genomic_DNA"/>
</dbReference>
<sequence>MCRIIVKETIRKANITYAKWNKEHAIIITAGVRYANYEHRKKLWASHSYPLYRAVMSLTRF</sequence>
<accession>A0A177AXP8</accession>
<gene>
    <name evidence="1" type="ORF">A3Q56_05517</name>
</gene>
<keyword evidence="2" id="KW-1185">Reference proteome</keyword>
<dbReference type="AlphaFoldDB" id="A0A177AXP8"/>
<comment type="caution">
    <text evidence="1">The sequence shown here is derived from an EMBL/GenBank/DDBJ whole genome shotgun (WGS) entry which is preliminary data.</text>
</comment>
<name>A0A177AXP8_9BILA</name>
<organism evidence="1 2">
    <name type="scientific">Intoshia linei</name>
    <dbReference type="NCBI Taxonomy" id="1819745"/>
    <lineage>
        <taxon>Eukaryota</taxon>
        <taxon>Metazoa</taxon>
        <taxon>Spiralia</taxon>
        <taxon>Lophotrochozoa</taxon>
        <taxon>Mesozoa</taxon>
        <taxon>Orthonectida</taxon>
        <taxon>Rhopaluridae</taxon>
        <taxon>Intoshia</taxon>
    </lineage>
</organism>